<dbReference type="GO" id="GO:0000156">
    <property type="term" value="F:phosphorelay response regulator activity"/>
    <property type="evidence" value="ECO:0007669"/>
    <property type="project" value="InterPro"/>
</dbReference>
<dbReference type="eggNOG" id="COG2201">
    <property type="taxonomic scope" value="Bacteria"/>
</dbReference>
<dbReference type="Proteomes" id="UP000006055">
    <property type="component" value="Chromosome"/>
</dbReference>
<dbReference type="EC" id="3.1.1.61" evidence="4"/>
<dbReference type="Pfam" id="PF01339">
    <property type="entry name" value="CheB_methylest"/>
    <property type="match status" value="1"/>
</dbReference>
<dbReference type="AlphaFoldDB" id="I4CD04"/>
<reference evidence="11" key="1">
    <citation type="submission" date="2012-06" db="EMBL/GenBank/DDBJ databases">
        <title>Complete sequence of chromosome of Desulfomonile tiedjei DSM 6799.</title>
        <authorList>
            <person name="Lucas S."/>
            <person name="Copeland A."/>
            <person name="Lapidus A."/>
            <person name="Glavina del Rio T."/>
            <person name="Dalin E."/>
            <person name="Tice H."/>
            <person name="Bruce D."/>
            <person name="Goodwin L."/>
            <person name="Pitluck S."/>
            <person name="Peters L."/>
            <person name="Ovchinnikova G."/>
            <person name="Zeytun A."/>
            <person name="Lu M."/>
            <person name="Kyrpides N."/>
            <person name="Mavromatis K."/>
            <person name="Ivanova N."/>
            <person name="Brettin T."/>
            <person name="Detter J.C."/>
            <person name="Han C."/>
            <person name="Larimer F."/>
            <person name="Land M."/>
            <person name="Hauser L."/>
            <person name="Markowitz V."/>
            <person name="Cheng J.-F."/>
            <person name="Hugenholtz P."/>
            <person name="Woyke T."/>
            <person name="Wu D."/>
            <person name="Spring S."/>
            <person name="Schroeder M."/>
            <person name="Brambilla E."/>
            <person name="Klenk H.-P."/>
            <person name="Eisen J.A."/>
        </authorList>
    </citation>
    <scope>NUCLEOTIDE SEQUENCE [LARGE SCALE GENOMIC DNA]</scope>
    <source>
        <strain evidence="11">ATCC 49306 / DSM 6799 / DCB-1</strain>
    </source>
</reference>
<evidence type="ECO:0000313" key="10">
    <source>
        <dbReference type="EMBL" id="AFM27445.1"/>
    </source>
</evidence>
<dbReference type="PROSITE" id="PS50110">
    <property type="entry name" value="RESPONSE_REGULATORY"/>
    <property type="match status" value="1"/>
</dbReference>
<keyword evidence="3" id="KW-0378">Hydrolase</keyword>
<feature type="domain" description="Response regulatory" evidence="8">
    <location>
        <begin position="10"/>
        <end position="127"/>
    </location>
</feature>
<dbReference type="SMART" id="SM00448">
    <property type="entry name" value="REC"/>
    <property type="match status" value="1"/>
</dbReference>
<dbReference type="KEGG" id="dti:Desti_4830"/>
<dbReference type="SUPFAM" id="SSF52172">
    <property type="entry name" value="CheY-like"/>
    <property type="match status" value="1"/>
</dbReference>
<keyword evidence="11" id="KW-1185">Reference proteome</keyword>
<dbReference type="PIRSF" id="PIRSF000876">
    <property type="entry name" value="RR_chemtxs_CheB"/>
    <property type="match status" value="1"/>
</dbReference>
<dbReference type="Pfam" id="PF00072">
    <property type="entry name" value="Response_reg"/>
    <property type="match status" value="1"/>
</dbReference>
<evidence type="ECO:0000256" key="7">
    <source>
        <dbReference type="PROSITE-ProRule" id="PRU00169"/>
    </source>
</evidence>
<evidence type="ECO:0000256" key="3">
    <source>
        <dbReference type="ARBA" id="ARBA00022801"/>
    </source>
</evidence>
<dbReference type="PROSITE" id="PS50122">
    <property type="entry name" value="CHEB"/>
    <property type="match status" value="1"/>
</dbReference>
<dbReference type="InterPro" id="IPR000673">
    <property type="entry name" value="Sig_transdc_resp-reg_Me-estase"/>
</dbReference>
<evidence type="ECO:0000313" key="11">
    <source>
        <dbReference type="Proteomes" id="UP000006055"/>
    </source>
</evidence>
<dbReference type="InterPro" id="IPR011006">
    <property type="entry name" value="CheY-like_superfamily"/>
</dbReference>
<keyword evidence="1" id="KW-0963">Cytoplasm</keyword>
<dbReference type="InterPro" id="IPR001789">
    <property type="entry name" value="Sig_transdc_resp-reg_receiver"/>
</dbReference>
<dbReference type="CDD" id="cd17541">
    <property type="entry name" value="REC_CheB-like"/>
    <property type="match status" value="1"/>
</dbReference>
<dbReference type="RefSeq" id="WP_014812552.1">
    <property type="nucleotide sequence ID" value="NC_018025.1"/>
</dbReference>
<feature type="domain" description="CheB-type methylesterase" evidence="9">
    <location>
        <begin position="163"/>
        <end position="337"/>
    </location>
</feature>
<evidence type="ECO:0000259" key="9">
    <source>
        <dbReference type="PROSITE" id="PS50122"/>
    </source>
</evidence>
<comment type="caution">
    <text evidence="6">Lacks conserved residue(s) required for the propagation of feature annotation.</text>
</comment>
<accession>I4CD04</accession>
<dbReference type="HOGENOM" id="CLU_000445_51_0_7"/>
<sequence length="359" mass="38709">MTRDGQDKIRVLVVDDSALMSRQIASILSEDDSLHVVGRAKDGLEALTMVKELSPDVVTMDVEMPRMNGITALKHIMVKYSVPTVMISALTKEGARTTFDALKYGAIDVIAKPSRREDENLDAQKADIIGKVKRAAAIRSGRSKYIKMSAPIRRDEKVPKGSILDSTRFVIIGAGTGGYYSLLRIIPGLTSEFSDVLIAVILVSDRYLEPFAVYLDAHSVVPVQAITGPFIPERGACYLCSRDRLLEIQSTDGTLSLAPSSANGDEGAIDHVMKSAAHNLGERVIGVVMSGAGNDGAEGIAAIHEAKGTTMVQDINSCMDPSMPIAVLEKCSVHRILADYCIADYLSKRPPSEQSESDT</sequence>
<keyword evidence="7" id="KW-0597">Phosphoprotein</keyword>
<dbReference type="InterPro" id="IPR008248">
    <property type="entry name" value="CheB-like"/>
</dbReference>
<dbReference type="STRING" id="706587.Desti_4830"/>
<gene>
    <name evidence="10" type="ordered locus">Desti_4830</name>
</gene>
<dbReference type="PATRIC" id="fig|706587.4.peg.5468"/>
<evidence type="ECO:0000256" key="2">
    <source>
        <dbReference type="ARBA" id="ARBA00022500"/>
    </source>
</evidence>
<dbReference type="GO" id="GO:0006935">
    <property type="term" value="P:chemotaxis"/>
    <property type="evidence" value="ECO:0007669"/>
    <property type="project" value="UniProtKB-KW"/>
</dbReference>
<dbReference type="Gene3D" id="3.40.50.2300">
    <property type="match status" value="1"/>
</dbReference>
<dbReference type="OrthoDB" id="9793421at2"/>
<evidence type="ECO:0000256" key="1">
    <source>
        <dbReference type="ARBA" id="ARBA00022490"/>
    </source>
</evidence>
<feature type="modified residue" description="4-aspartylphosphate" evidence="7">
    <location>
        <position position="61"/>
    </location>
</feature>
<protein>
    <recommendedName>
        <fullName evidence="4">protein-glutamate methylesterase</fullName>
        <ecNumber evidence="4">3.1.1.61</ecNumber>
    </recommendedName>
</protein>
<dbReference type="GO" id="GO:0008984">
    <property type="term" value="F:protein-glutamate methylesterase activity"/>
    <property type="evidence" value="ECO:0007669"/>
    <property type="project" value="UniProtKB-EC"/>
</dbReference>
<evidence type="ECO:0000256" key="4">
    <source>
        <dbReference type="ARBA" id="ARBA00039140"/>
    </source>
</evidence>
<organism evidence="10 11">
    <name type="scientific">Desulfomonile tiedjei (strain ATCC 49306 / DSM 6799 / DCB-1)</name>
    <dbReference type="NCBI Taxonomy" id="706587"/>
    <lineage>
        <taxon>Bacteria</taxon>
        <taxon>Pseudomonadati</taxon>
        <taxon>Thermodesulfobacteriota</taxon>
        <taxon>Desulfomonilia</taxon>
        <taxon>Desulfomonilales</taxon>
        <taxon>Desulfomonilaceae</taxon>
        <taxon>Desulfomonile</taxon>
    </lineage>
</organism>
<dbReference type="Gene3D" id="3.40.50.180">
    <property type="entry name" value="Methylesterase CheB, C-terminal domain"/>
    <property type="match status" value="1"/>
</dbReference>
<name>I4CD04_DESTA</name>
<evidence type="ECO:0000259" key="8">
    <source>
        <dbReference type="PROSITE" id="PS50110"/>
    </source>
</evidence>
<dbReference type="SUPFAM" id="SSF52738">
    <property type="entry name" value="Methylesterase CheB, C-terminal domain"/>
    <property type="match status" value="1"/>
</dbReference>
<dbReference type="EMBL" id="CP003360">
    <property type="protein sequence ID" value="AFM27445.1"/>
    <property type="molecule type" value="Genomic_DNA"/>
</dbReference>
<dbReference type="GO" id="GO:0005737">
    <property type="term" value="C:cytoplasm"/>
    <property type="evidence" value="ECO:0007669"/>
    <property type="project" value="InterPro"/>
</dbReference>
<evidence type="ECO:0000256" key="5">
    <source>
        <dbReference type="ARBA" id="ARBA00048267"/>
    </source>
</evidence>
<dbReference type="PANTHER" id="PTHR42872:SF6">
    <property type="entry name" value="PROTEIN-GLUTAMATE METHYLESTERASE_PROTEIN-GLUTAMINE GLUTAMINASE"/>
    <property type="match status" value="1"/>
</dbReference>
<evidence type="ECO:0000256" key="6">
    <source>
        <dbReference type="PROSITE-ProRule" id="PRU00050"/>
    </source>
</evidence>
<comment type="catalytic activity">
    <reaction evidence="5">
        <text>[protein]-L-glutamate 5-O-methyl ester + H2O = L-glutamyl-[protein] + methanol + H(+)</text>
        <dbReference type="Rhea" id="RHEA:23236"/>
        <dbReference type="Rhea" id="RHEA-COMP:10208"/>
        <dbReference type="Rhea" id="RHEA-COMP:10311"/>
        <dbReference type="ChEBI" id="CHEBI:15377"/>
        <dbReference type="ChEBI" id="CHEBI:15378"/>
        <dbReference type="ChEBI" id="CHEBI:17790"/>
        <dbReference type="ChEBI" id="CHEBI:29973"/>
        <dbReference type="ChEBI" id="CHEBI:82795"/>
        <dbReference type="EC" id="3.1.1.61"/>
    </reaction>
</comment>
<dbReference type="PANTHER" id="PTHR42872">
    <property type="entry name" value="PROTEIN-GLUTAMATE METHYLESTERASE/PROTEIN-GLUTAMINE GLUTAMINASE"/>
    <property type="match status" value="1"/>
</dbReference>
<keyword evidence="2" id="KW-0145">Chemotaxis</keyword>
<proteinExistence type="predicted"/>
<dbReference type="InterPro" id="IPR035909">
    <property type="entry name" value="CheB_C"/>
</dbReference>